<dbReference type="EMBL" id="BOQE01000001">
    <property type="protein sequence ID" value="GIM45555.1"/>
    <property type="molecule type" value="Genomic_DNA"/>
</dbReference>
<name>A0AAV4LCS5_9BACL</name>
<comment type="similarity">
    <text evidence="1 2">Belongs to the anti-sigma-factor antagonist family.</text>
</comment>
<dbReference type="InterPro" id="IPR036513">
    <property type="entry name" value="STAS_dom_sf"/>
</dbReference>
<dbReference type="NCBIfam" id="TIGR00377">
    <property type="entry name" value="ant_ant_sig"/>
    <property type="match status" value="1"/>
</dbReference>
<comment type="caution">
    <text evidence="4">The sequence shown here is derived from an EMBL/GenBank/DDBJ whole genome shotgun (WGS) entry which is preliminary data.</text>
</comment>
<dbReference type="RefSeq" id="WP_282198746.1">
    <property type="nucleotide sequence ID" value="NZ_BOQE01000001.1"/>
</dbReference>
<evidence type="ECO:0000259" key="3">
    <source>
        <dbReference type="PROSITE" id="PS50801"/>
    </source>
</evidence>
<dbReference type="AlphaFoldDB" id="A0AAV4LCS5"/>
<dbReference type="GO" id="GO:0043856">
    <property type="term" value="F:anti-sigma factor antagonist activity"/>
    <property type="evidence" value="ECO:0007669"/>
    <property type="project" value="InterPro"/>
</dbReference>
<dbReference type="InterPro" id="IPR003658">
    <property type="entry name" value="Anti-sigma_ant"/>
</dbReference>
<dbReference type="InterPro" id="IPR002645">
    <property type="entry name" value="STAS_dom"/>
</dbReference>
<reference evidence="4" key="1">
    <citation type="journal article" date="2023" name="Int. J. Syst. Evol. Microbiol.">
        <title>Collibacillus ludicampi gen. nov., sp. nov., a new soil bacterium of the family Alicyclobacillaceae.</title>
        <authorList>
            <person name="Jojima T."/>
            <person name="Ioku Y."/>
            <person name="Fukuta Y."/>
            <person name="Shirasaka N."/>
            <person name="Matsumura Y."/>
            <person name="Mori M."/>
        </authorList>
    </citation>
    <scope>NUCLEOTIDE SEQUENCE</scope>
    <source>
        <strain evidence="4">TP075</strain>
    </source>
</reference>
<evidence type="ECO:0000313" key="4">
    <source>
        <dbReference type="EMBL" id="GIM45555.1"/>
    </source>
</evidence>
<accession>A0AAV4LCS5</accession>
<organism evidence="4 5">
    <name type="scientific">Collibacillus ludicampi</name>
    <dbReference type="NCBI Taxonomy" id="2771369"/>
    <lineage>
        <taxon>Bacteria</taxon>
        <taxon>Bacillati</taxon>
        <taxon>Bacillota</taxon>
        <taxon>Bacilli</taxon>
        <taxon>Bacillales</taxon>
        <taxon>Alicyclobacillaceae</taxon>
        <taxon>Collibacillus</taxon>
    </lineage>
</organism>
<dbReference type="SUPFAM" id="SSF52091">
    <property type="entry name" value="SpoIIaa-like"/>
    <property type="match status" value="1"/>
</dbReference>
<feature type="domain" description="STAS" evidence="3">
    <location>
        <begin position="3"/>
        <end position="106"/>
    </location>
</feature>
<dbReference type="Pfam" id="PF01740">
    <property type="entry name" value="STAS"/>
    <property type="match status" value="1"/>
</dbReference>
<evidence type="ECO:0000313" key="5">
    <source>
        <dbReference type="Proteomes" id="UP001057291"/>
    </source>
</evidence>
<dbReference type="PANTHER" id="PTHR33495">
    <property type="entry name" value="ANTI-SIGMA FACTOR ANTAGONIST TM_1081-RELATED-RELATED"/>
    <property type="match status" value="1"/>
</dbReference>
<gene>
    <name evidence="4" type="ORF">DNHGIG_11040</name>
</gene>
<dbReference type="PROSITE" id="PS50801">
    <property type="entry name" value="STAS"/>
    <property type="match status" value="1"/>
</dbReference>
<evidence type="ECO:0000256" key="1">
    <source>
        <dbReference type="ARBA" id="ARBA00009013"/>
    </source>
</evidence>
<dbReference type="PANTHER" id="PTHR33495:SF2">
    <property type="entry name" value="ANTI-SIGMA FACTOR ANTAGONIST TM_1081-RELATED"/>
    <property type="match status" value="1"/>
</dbReference>
<dbReference type="Proteomes" id="UP001057291">
    <property type="component" value="Unassembled WGS sequence"/>
</dbReference>
<sequence length="106" mass="12017">MSLTIDIQNQDIHVLFKVNGVLDITTIDVFSSKIDEIPSNFSSLVIDLSNLEFIDSTGIGAIMELIYLAQEKRFKIHLEGMDETTKQIFEIVGLFTILEALQKERL</sequence>
<dbReference type="CDD" id="cd07043">
    <property type="entry name" value="STAS_anti-anti-sigma_factors"/>
    <property type="match status" value="1"/>
</dbReference>
<evidence type="ECO:0000256" key="2">
    <source>
        <dbReference type="RuleBase" id="RU003749"/>
    </source>
</evidence>
<proteinExistence type="inferred from homology"/>
<keyword evidence="5" id="KW-1185">Reference proteome</keyword>
<protein>
    <recommendedName>
        <fullName evidence="2">Anti-sigma factor antagonist</fullName>
    </recommendedName>
</protein>
<dbReference type="Gene3D" id="3.30.750.24">
    <property type="entry name" value="STAS domain"/>
    <property type="match status" value="1"/>
</dbReference>